<dbReference type="PANTHER" id="PTHR31009">
    <property type="entry name" value="S-ADENOSYL-L-METHIONINE:CARBOXYL METHYLTRANSFERASE FAMILY PROTEIN"/>
    <property type="match status" value="1"/>
</dbReference>
<dbReference type="GO" id="GO:0046872">
    <property type="term" value="F:metal ion binding"/>
    <property type="evidence" value="ECO:0007669"/>
    <property type="project" value="UniProtKB-KW"/>
</dbReference>
<accession>A0AAD4PG52</accession>
<keyword evidence="2 6" id="KW-0489">Methyltransferase</keyword>
<evidence type="ECO:0000256" key="5">
    <source>
        <dbReference type="ARBA" id="ARBA00022842"/>
    </source>
</evidence>
<dbReference type="InterPro" id="IPR005299">
    <property type="entry name" value="MeTrfase_7"/>
</dbReference>
<evidence type="ECO:0000313" key="6">
    <source>
        <dbReference type="EMBL" id="KAH6837971.1"/>
    </source>
</evidence>
<proteinExistence type="inferred from homology"/>
<keyword evidence="4" id="KW-0479">Metal-binding</keyword>
<dbReference type="InterPro" id="IPR042086">
    <property type="entry name" value="MeTrfase_capping"/>
</dbReference>
<dbReference type="InterPro" id="IPR029063">
    <property type="entry name" value="SAM-dependent_MTases_sf"/>
</dbReference>
<comment type="similarity">
    <text evidence="1">Belongs to the methyltransferase superfamily. Type-7 methyltransferase family.</text>
</comment>
<evidence type="ECO:0000313" key="7">
    <source>
        <dbReference type="Proteomes" id="UP001190926"/>
    </source>
</evidence>
<dbReference type="Proteomes" id="UP001190926">
    <property type="component" value="Unassembled WGS sequence"/>
</dbReference>
<organism evidence="6 7">
    <name type="scientific">Perilla frutescens var. hirtella</name>
    <name type="common">Perilla citriodora</name>
    <name type="synonym">Perilla setoyensis</name>
    <dbReference type="NCBI Taxonomy" id="608512"/>
    <lineage>
        <taxon>Eukaryota</taxon>
        <taxon>Viridiplantae</taxon>
        <taxon>Streptophyta</taxon>
        <taxon>Embryophyta</taxon>
        <taxon>Tracheophyta</taxon>
        <taxon>Spermatophyta</taxon>
        <taxon>Magnoliopsida</taxon>
        <taxon>eudicotyledons</taxon>
        <taxon>Gunneridae</taxon>
        <taxon>Pentapetalae</taxon>
        <taxon>asterids</taxon>
        <taxon>lamiids</taxon>
        <taxon>Lamiales</taxon>
        <taxon>Lamiaceae</taxon>
        <taxon>Nepetoideae</taxon>
        <taxon>Elsholtzieae</taxon>
        <taxon>Perilla</taxon>
    </lineage>
</organism>
<dbReference type="Pfam" id="PF03492">
    <property type="entry name" value="Methyltransf_7"/>
    <property type="match status" value="1"/>
</dbReference>
<dbReference type="Gene3D" id="3.40.50.150">
    <property type="entry name" value="Vaccinia Virus protein VP39"/>
    <property type="match status" value="1"/>
</dbReference>
<evidence type="ECO:0000256" key="2">
    <source>
        <dbReference type="ARBA" id="ARBA00022603"/>
    </source>
</evidence>
<keyword evidence="7" id="KW-1185">Reference proteome</keyword>
<dbReference type="AlphaFoldDB" id="A0AAD4PG52"/>
<evidence type="ECO:0000256" key="4">
    <source>
        <dbReference type="ARBA" id="ARBA00022723"/>
    </source>
</evidence>
<dbReference type="SUPFAM" id="SSF53335">
    <property type="entry name" value="S-adenosyl-L-methionine-dependent methyltransferases"/>
    <property type="match status" value="1"/>
</dbReference>
<dbReference type="Gene3D" id="1.10.1200.270">
    <property type="entry name" value="Methyltransferase, alpha-helical capping domain"/>
    <property type="match status" value="1"/>
</dbReference>
<evidence type="ECO:0000256" key="1">
    <source>
        <dbReference type="ARBA" id="ARBA00007967"/>
    </source>
</evidence>
<protein>
    <submittedName>
        <fullName evidence="6">Jasmonic acid carboxyl methyltransferase</fullName>
    </submittedName>
</protein>
<name>A0AAD4PG52_PERFH</name>
<dbReference type="GO" id="GO:0032259">
    <property type="term" value="P:methylation"/>
    <property type="evidence" value="ECO:0007669"/>
    <property type="project" value="UniProtKB-KW"/>
</dbReference>
<reference evidence="6 7" key="1">
    <citation type="journal article" date="2021" name="Nat. Commun.">
        <title>Incipient diploidization of the medicinal plant Perilla within 10,000 years.</title>
        <authorList>
            <person name="Zhang Y."/>
            <person name="Shen Q."/>
            <person name="Leng L."/>
            <person name="Zhang D."/>
            <person name="Chen S."/>
            <person name="Shi Y."/>
            <person name="Ning Z."/>
            <person name="Chen S."/>
        </authorList>
    </citation>
    <scope>NUCLEOTIDE SEQUENCE [LARGE SCALE GENOMIC DNA]</scope>
    <source>
        <strain evidence="7">cv. PC099</strain>
    </source>
</reference>
<sequence>MEGMQVLHMNKGEREASYATNCTVQRQIISFGNTILEEAVAESLQNTLPKSMGVADLGCSSGPNTLMVISEIINHVYHTSFEMGLPLPELRVSLNDLPGNDFNHVFESLPDFYNKIKKDKGIGSDRCFISAMAGSFYGRLFPTNSLHFVHSSSSLHWLSQVPLGLDNHNIVNKGKIYISKTSEECVVKAYLSQFERDFAVFLRSRAAEMVAGGKMVLSFMGRASPDAAAEVGSHQWELLAQALMAMAKESVVQEEKIDSFNAPYYAPSPQEVRNVIDEQGSFVVNHLEPFEIGWDGGCVDENGFEKHNFELEETGKGNAKGKAQQVAKTIRAVVEPMLEVQFGTQIMDDLFRRYGQLLQDYFSKTVAKHINIVISVTRKF</sequence>
<gene>
    <name evidence="6" type="ORF">C2S53_019824</name>
</gene>
<evidence type="ECO:0000256" key="3">
    <source>
        <dbReference type="ARBA" id="ARBA00022679"/>
    </source>
</evidence>
<dbReference type="GO" id="GO:0008168">
    <property type="term" value="F:methyltransferase activity"/>
    <property type="evidence" value="ECO:0007669"/>
    <property type="project" value="UniProtKB-KW"/>
</dbReference>
<keyword evidence="5" id="KW-0460">Magnesium</keyword>
<dbReference type="EMBL" id="SDAM02000004">
    <property type="protein sequence ID" value="KAH6837971.1"/>
    <property type="molecule type" value="Genomic_DNA"/>
</dbReference>
<comment type="caution">
    <text evidence="6">The sequence shown here is derived from an EMBL/GenBank/DDBJ whole genome shotgun (WGS) entry which is preliminary data.</text>
</comment>
<keyword evidence="3" id="KW-0808">Transferase</keyword>